<reference evidence="2 3" key="1">
    <citation type="submission" date="2020-08" db="EMBL/GenBank/DDBJ databases">
        <title>Plant Genome Project.</title>
        <authorList>
            <person name="Zhang R.-G."/>
        </authorList>
    </citation>
    <scope>NUCLEOTIDE SEQUENCE [LARGE SCALE GENOMIC DNA]</scope>
    <source>
        <strain evidence="2">WSP0</strain>
        <tissue evidence="2">Leaf</tissue>
    </source>
</reference>
<accession>A0AAV6JXN8</accession>
<dbReference type="GO" id="GO:0006368">
    <property type="term" value="P:transcription elongation by RNA polymerase II"/>
    <property type="evidence" value="ECO:0007669"/>
    <property type="project" value="InterPro"/>
</dbReference>
<dbReference type="PANTHER" id="PTHR47543:SF2">
    <property type="entry name" value="RNA POLYMERASE II TRANSCRIPTION FACTOR SIII SUBUNIT A"/>
    <property type="match status" value="1"/>
</dbReference>
<dbReference type="GO" id="GO:0070449">
    <property type="term" value="C:elongin complex"/>
    <property type="evidence" value="ECO:0007669"/>
    <property type="project" value="InterPro"/>
</dbReference>
<keyword evidence="3" id="KW-1185">Reference proteome</keyword>
<evidence type="ECO:0000313" key="2">
    <source>
        <dbReference type="EMBL" id="KAG5544920.1"/>
    </source>
</evidence>
<protein>
    <recommendedName>
        <fullName evidence="4">Elongin-A</fullName>
    </recommendedName>
</protein>
<name>A0AAV6JXN8_9ERIC</name>
<sequence>MLIFVHYTCFEGSYLDKMSLGHSLIHERYTMLERKVPSLVDMCIQLAIDNIRHLGDVGETDLHLLERILPHCKVDQLKHIEDSTERDLSTVTDKLWKKFYEKEFGANSTNLVCERMKDKKVSFEWKLLYEAKLKNLEEAQQKSFDRIKELYKKEDARKQSRQVRITTKVPPSSIKRSFYGGGPGSNISNTKSSIMKKSKLQFLNSHEVTNLAAIKKNGFQKRNGISSMRKQGVLSGKDSASTSKPIGRRF</sequence>
<organism evidence="2 3">
    <name type="scientific">Rhododendron griersonianum</name>
    <dbReference type="NCBI Taxonomy" id="479676"/>
    <lineage>
        <taxon>Eukaryota</taxon>
        <taxon>Viridiplantae</taxon>
        <taxon>Streptophyta</taxon>
        <taxon>Embryophyta</taxon>
        <taxon>Tracheophyta</taxon>
        <taxon>Spermatophyta</taxon>
        <taxon>Magnoliopsida</taxon>
        <taxon>eudicotyledons</taxon>
        <taxon>Gunneridae</taxon>
        <taxon>Pentapetalae</taxon>
        <taxon>asterids</taxon>
        <taxon>Ericales</taxon>
        <taxon>Ericaceae</taxon>
        <taxon>Ericoideae</taxon>
        <taxon>Rhodoreae</taxon>
        <taxon>Rhododendron</taxon>
    </lineage>
</organism>
<proteinExistence type="predicted"/>
<dbReference type="Gene3D" id="6.10.250.3180">
    <property type="match status" value="1"/>
</dbReference>
<evidence type="ECO:0008006" key="4">
    <source>
        <dbReference type="Google" id="ProtNLM"/>
    </source>
</evidence>
<dbReference type="Pfam" id="PF06881">
    <property type="entry name" value="Elongin_A"/>
    <property type="match status" value="1"/>
</dbReference>
<evidence type="ECO:0000256" key="1">
    <source>
        <dbReference type="SAM" id="MobiDB-lite"/>
    </source>
</evidence>
<feature type="region of interest" description="Disordered" evidence="1">
    <location>
        <begin position="222"/>
        <end position="250"/>
    </location>
</feature>
<evidence type="ECO:0000313" key="3">
    <source>
        <dbReference type="Proteomes" id="UP000823749"/>
    </source>
</evidence>
<gene>
    <name evidence="2" type="ORF">RHGRI_017396</name>
</gene>
<dbReference type="EMBL" id="JACTNZ010000006">
    <property type="protein sequence ID" value="KAG5544920.1"/>
    <property type="molecule type" value="Genomic_DNA"/>
</dbReference>
<dbReference type="PANTHER" id="PTHR47543">
    <property type="entry name" value="OS08G0169600 PROTEIN"/>
    <property type="match status" value="1"/>
</dbReference>
<dbReference type="AlphaFoldDB" id="A0AAV6JXN8"/>
<comment type="caution">
    <text evidence="2">The sequence shown here is derived from an EMBL/GenBank/DDBJ whole genome shotgun (WGS) entry which is preliminary data.</text>
</comment>
<dbReference type="InterPro" id="IPR010684">
    <property type="entry name" value="RNA_pol_II_trans_fac_SIII_A"/>
</dbReference>
<dbReference type="Proteomes" id="UP000823749">
    <property type="component" value="Chromosome 6"/>
</dbReference>